<dbReference type="EMBL" id="EQ973774">
    <property type="protein sequence ID" value="EEF51053.1"/>
    <property type="molecule type" value="Genomic_DNA"/>
</dbReference>
<evidence type="ECO:0000313" key="4">
    <source>
        <dbReference type="EMBL" id="EEF51053.1"/>
    </source>
</evidence>
<dbReference type="InParanoid" id="B9RBY2"/>
<dbReference type="GO" id="GO:0005576">
    <property type="term" value="C:extracellular region"/>
    <property type="evidence" value="ECO:0000318"/>
    <property type="project" value="GO_Central"/>
</dbReference>
<feature type="signal peptide" evidence="2">
    <location>
        <begin position="1"/>
        <end position="17"/>
    </location>
</feature>
<dbReference type="GO" id="GO:0009567">
    <property type="term" value="P:double fertilization forming a zygote and endosperm"/>
    <property type="evidence" value="ECO:0000318"/>
    <property type="project" value="GO_Central"/>
</dbReference>
<dbReference type="Pfam" id="PF05617">
    <property type="entry name" value="Prolamin_like"/>
    <property type="match status" value="1"/>
</dbReference>
<evidence type="ECO:0000313" key="5">
    <source>
        <dbReference type="Proteomes" id="UP000008311"/>
    </source>
</evidence>
<evidence type="ECO:0000256" key="1">
    <source>
        <dbReference type="ARBA" id="ARBA00022729"/>
    </source>
</evidence>
<name>B9RBY2_RICCO</name>
<reference evidence="5" key="1">
    <citation type="journal article" date="2010" name="Nat. Biotechnol.">
        <title>Draft genome sequence of the oilseed species Ricinus communis.</title>
        <authorList>
            <person name="Chan A.P."/>
            <person name="Crabtree J."/>
            <person name="Zhao Q."/>
            <person name="Lorenzi H."/>
            <person name="Orvis J."/>
            <person name="Puiu D."/>
            <person name="Melake-Berhan A."/>
            <person name="Jones K.M."/>
            <person name="Redman J."/>
            <person name="Chen G."/>
            <person name="Cahoon E.B."/>
            <person name="Gedil M."/>
            <person name="Stanke M."/>
            <person name="Haas B.J."/>
            <person name="Wortman J.R."/>
            <person name="Fraser-Liggett C.M."/>
            <person name="Ravel J."/>
            <person name="Rabinowicz P.D."/>
        </authorList>
    </citation>
    <scope>NUCLEOTIDE SEQUENCE [LARGE SCALE GENOMIC DNA]</scope>
    <source>
        <strain evidence="5">cv. Hale</strain>
    </source>
</reference>
<sequence>MLLIVVVLASLVPRGLSQLEPNPGPSLENGTQRQQCWKPIFSSIWWKWEVETILLSHDLRRVDLAFCNVTKDISRNCWLEMFPSMPGALVDIKYYCGKKCWSPITRIEGCYVKVMKSAFNHGQVSEIGNACCHAILAIQDNCWPQMFPLPPSFPSRLKSFCATSASAPALS</sequence>
<dbReference type="GO" id="GO:2000008">
    <property type="term" value="P:regulation of protein localization to cell surface"/>
    <property type="evidence" value="ECO:0000318"/>
    <property type="project" value="GO_Central"/>
</dbReference>
<evidence type="ECO:0000259" key="3">
    <source>
        <dbReference type="Pfam" id="PF05617"/>
    </source>
</evidence>
<protein>
    <recommendedName>
        <fullName evidence="3">Prolamin-like domain-containing protein</fullName>
    </recommendedName>
</protein>
<dbReference type="Proteomes" id="UP000008311">
    <property type="component" value="Unassembled WGS sequence"/>
</dbReference>
<dbReference type="GO" id="GO:0080155">
    <property type="term" value="P:regulation of double fertilization forming a zygote and endosperm"/>
    <property type="evidence" value="ECO:0000318"/>
    <property type="project" value="GO_Central"/>
</dbReference>
<dbReference type="eggNOG" id="ENOG502S9MP">
    <property type="taxonomic scope" value="Eukaryota"/>
</dbReference>
<feature type="chain" id="PRO_5002888450" description="Prolamin-like domain-containing protein" evidence="2">
    <location>
        <begin position="18"/>
        <end position="171"/>
    </location>
</feature>
<keyword evidence="5" id="KW-1185">Reference proteome</keyword>
<dbReference type="PANTHER" id="PTHR31181">
    <property type="entry name" value="EGG CELL-SECRETED PROTEIN 1.4"/>
    <property type="match status" value="1"/>
</dbReference>
<gene>
    <name evidence="4" type="ORF">RCOM_1682290</name>
</gene>
<dbReference type="GO" id="GO:0031982">
    <property type="term" value="C:vesicle"/>
    <property type="evidence" value="ECO:0000318"/>
    <property type="project" value="GO_Central"/>
</dbReference>
<keyword evidence="1 2" id="KW-0732">Signal</keyword>
<dbReference type="InterPro" id="IPR008502">
    <property type="entry name" value="Prolamin-like"/>
</dbReference>
<organism evidence="4 5">
    <name type="scientific">Ricinus communis</name>
    <name type="common">Castor bean</name>
    <dbReference type="NCBI Taxonomy" id="3988"/>
    <lineage>
        <taxon>Eukaryota</taxon>
        <taxon>Viridiplantae</taxon>
        <taxon>Streptophyta</taxon>
        <taxon>Embryophyta</taxon>
        <taxon>Tracheophyta</taxon>
        <taxon>Spermatophyta</taxon>
        <taxon>Magnoliopsida</taxon>
        <taxon>eudicotyledons</taxon>
        <taxon>Gunneridae</taxon>
        <taxon>Pentapetalae</taxon>
        <taxon>rosids</taxon>
        <taxon>fabids</taxon>
        <taxon>Malpighiales</taxon>
        <taxon>Euphorbiaceae</taxon>
        <taxon>Acalyphoideae</taxon>
        <taxon>Acalypheae</taxon>
        <taxon>Ricinus</taxon>
    </lineage>
</organism>
<proteinExistence type="predicted"/>
<dbReference type="AlphaFoldDB" id="B9RBY2"/>
<evidence type="ECO:0000256" key="2">
    <source>
        <dbReference type="SAM" id="SignalP"/>
    </source>
</evidence>
<accession>B9RBY2</accession>
<dbReference type="PANTHER" id="PTHR31181:SF67">
    <property type="entry name" value="PROLAMIN-LIKE PROTEIN (DUF1278)"/>
    <property type="match status" value="1"/>
</dbReference>
<feature type="domain" description="Prolamin-like" evidence="3">
    <location>
        <begin position="99"/>
        <end position="161"/>
    </location>
</feature>